<keyword evidence="1" id="KW-0119">Carbohydrate metabolism</keyword>
<keyword evidence="4" id="KW-1185">Reference proteome</keyword>
<dbReference type="SUPFAM" id="SSF51658">
    <property type="entry name" value="Xylose isomerase-like"/>
    <property type="match status" value="1"/>
</dbReference>
<comment type="caution">
    <text evidence="3">The sequence shown here is derived from an EMBL/GenBank/DDBJ whole genome shotgun (WGS) entry which is preliminary data.</text>
</comment>
<name>A0ABR8YER5_9MICC</name>
<dbReference type="PANTHER" id="PTHR12110">
    <property type="entry name" value="HYDROXYPYRUVATE ISOMERASE"/>
    <property type="match status" value="1"/>
</dbReference>
<evidence type="ECO:0000256" key="1">
    <source>
        <dbReference type="ARBA" id="ARBA00023277"/>
    </source>
</evidence>
<evidence type="ECO:0000313" key="4">
    <source>
        <dbReference type="Proteomes" id="UP000652763"/>
    </source>
</evidence>
<proteinExistence type="predicted"/>
<dbReference type="RefSeq" id="WP_191745606.1">
    <property type="nucleotide sequence ID" value="NZ_JACSQC010000001.1"/>
</dbReference>
<evidence type="ECO:0000259" key="2">
    <source>
        <dbReference type="Pfam" id="PF01261"/>
    </source>
</evidence>
<reference evidence="3 4" key="1">
    <citation type="submission" date="2020-08" db="EMBL/GenBank/DDBJ databases">
        <title>A Genomic Blueprint of the Chicken Gut Microbiome.</title>
        <authorList>
            <person name="Gilroy R."/>
            <person name="Ravi A."/>
            <person name="Getino M."/>
            <person name="Pursley I."/>
            <person name="Horton D.L."/>
            <person name="Alikhan N.-F."/>
            <person name="Baker D."/>
            <person name="Gharbi K."/>
            <person name="Hall N."/>
            <person name="Watson M."/>
            <person name="Adriaenssens E.M."/>
            <person name="Foster-Nyarko E."/>
            <person name="Jarju S."/>
            <person name="Secka A."/>
            <person name="Antonio M."/>
            <person name="Oren A."/>
            <person name="Chaudhuri R."/>
            <person name="La Ragione R.M."/>
            <person name="Hildebrand F."/>
            <person name="Pallen M.J."/>
        </authorList>
    </citation>
    <scope>NUCLEOTIDE SEQUENCE [LARGE SCALE GENOMIC DNA]</scope>
    <source>
        <strain evidence="3 4">Sa2BUA2</strain>
    </source>
</reference>
<dbReference type="InterPro" id="IPR036237">
    <property type="entry name" value="Xyl_isomerase-like_sf"/>
</dbReference>
<dbReference type="EMBL" id="JACSQC010000001">
    <property type="protein sequence ID" value="MBD8042692.1"/>
    <property type="molecule type" value="Genomic_DNA"/>
</dbReference>
<protein>
    <submittedName>
        <fullName evidence="3">Sugar phosphate isomerase/epimerase</fullName>
    </submittedName>
</protein>
<accession>A0ABR8YER5</accession>
<dbReference type="Gene3D" id="3.20.20.150">
    <property type="entry name" value="Divalent-metal-dependent TIM barrel enzymes"/>
    <property type="match status" value="1"/>
</dbReference>
<organism evidence="3 4">
    <name type="scientific">Arthrobacter pullicola</name>
    <dbReference type="NCBI Taxonomy" id="2762224"/>
    <lineage>
        <taxon>Bacteria</taxon>
        <taxon>Bacillati</taxon>
        <taxon>Actinomycetota</taxon>
        <taxon>Actinomycetes</taxon>
        <taxon>Micrococcales</taxon>
        <taxon>Micrococcaceae</taxon>
        <taxon>Arthrobacter</taxon>
    </lineage>
</organism>
<dbReference type="InterPro" id="IPR050312">
    <property type="entry name" value="IolE/XylAMocC-like"/>
</dbReference>
<dbReference type="Proteomes" id="UP000652763">
    <property type="component" value="Unassembled WGS sequence"/>
</dbReference>
<dbReference type="GO" id="GO:0016853">
    <property type="term" value="F:isomerase activity"/>
    <property type="evidence" value="ECO:0007669"/>
    <property type="project" value="UniProtKB-KW"/>
</dbReference>
<gene>
    <name evidence="3" type="ORF">H9638_02590</name>
</gene>
<evidence type="ECO:0000313" key="3">
    <source>
        <dbReference type="EMBL" id="MBD8042692.1"/>
    </source>
</evidence>
<dbReference type="InterPro" id="IPR013022">
    <property type="entry name" value="Xyl_isomerase-like_TIM-brl"/>
</dbReference>
<dbReference type="PANTHER" id="PTHR12110:SF53">
    <property type="entry name" value="BLR5974 PROTEIN"/>
    <property type="match status" value="1"/>
</dbReference>
<feature type="domain" description="Xylose isomerase-like TIM barrel" evidence="2">
    <location>
        <begin position="63"/>
        <end position="309"/>
    </location>
</feature>
<sequence length="345" mass="37339">MPDPHTLAAEAAPLPARSAADTAPYDSASWPIAAALLQYPGRKPDGSLVQDAPANEWVDTLSQVSAVGFNAVDLTDSWLKPGDLSAGRLAELNTALSLSGVQAPVLSIVRTSVLDREHGDANFAYTMRSIAAAAEIGAGTLSLGLHQQLTAEQQERLWFWTAQGAGDPPGDPETWDLAVKRFRAIGQEAARYNMQVSLELYEDTYLGTADSAVRLIEDIGLANVGINPDIGNLVRLHRPIESWQEILHKTLPYTNYWQVKNYFRDENPETGAITSLPAPLELGFINYRQAVQQAVAAGFNGVFCCEHYGGDGLGISAMNQRYLRTLLKSALTPACSSAQFQETIP</sequence>
<keyword evidence="3" id="KW-0413">Isomerase</keyword>
<dbReference type="Pfam" id="PF01261">
    <property type="entry name" value="AP_endonuc_2"/>
    <property type="match status" value="1"/>
</dbReference>